<organism evidence="2 3">
    <name type="scientific">Cucumis sativus</name>
    <name type="common">Cucumber</name>
    <dbReference type="NCBI Taxonomy" id="3659"/>
    <lineage>
        <taxon>Eukaryota</taxon>
        <taxon>Viridiplantae</taxon>
        <taxon>Streptophyta</taxon>
        <taxon>Embryophyta</taxon>
        <taxon>Tracheophyta</taxon>
        <taxon>Spermatophyta</taxon>
        <taxon>Magnoliopsida</taxon>
        <taxon>eudicotyledons</taxon>
        <taxon>Gunneridae</taxon>
        <taxon>Pentapetalae</taxon>
        <taxon>rosids</taxon>
        <taxon>fabids</taxon>
        <taxon>Cucurbitales</taxon>
        <taxon>Cucurbitaceae</taxon>
        <taxon>Benincaseae</taxon>
        <taxon>Cucumis</taxon>
    </lineage>
</organism>
<dbReference type="Proteomes" id="UP000029981">
    <property type="component" value="Chromosome 1"/>
</dbReference>
<dbReference type="Gramene" id="KGN65365">
    <property type="protein sequence ID" value="KGN65365"/>
    <property type="gene ID" value="Csa_1G384020"/>
</dbReference>
<reference evidence="2 3" key="3">
    <citation type="journal article" date="2010" name="BMC Genomics">
        <title>Transcriptome sequencing and comparative analysis of cucumber flowers with different sex types.</title>
        <authorList>
            <person name="Guo S."/>
            <person name="Zheng Y."/>
            <person name="Joung J.G."/>
            <person name="Liu S."/>
            <person name="Zhang Z."/>
            <person name="Crasta O.R."/>
            <person name="Sobral B.W."/>
            <person name="Xu Y."/>
            <person name="Huang S."/>
            <person name="Fei Z."/>
        </authorList>
    </citation>
    <scope>NUCLEOTIDE SEQUENCE [LARGE SCALE GENOMIC DNA]</scope>
    <source>
        <strain evidence="3">cv. 9930</strain>
    </source>
</reference>
<protein>
    <submittedName>
        <fullName evidence="2">Uncharacterized protein</fullName>
    </submittedName>
</protein>
<evidence type="ECO:0000256" key="1">
    <source>
        <dbReference type="SAM" id="MobiDB-lite"/>
    </source>
</evidence>
<feature type="region of interest" description="Disordered" evidence="1">
    <location>
        <begin position="55"/>
        <end position="135"/>
    </location>
</feature>
<keyword evidence="3" id="KW-1185">Reference proteome</keyword>
<reference evidence="2 3" key="2">
    <citation type="journal article" date="2009" name="PLoS ONE">
        <title>An integrated genetic and cytogenetic map of the cucumber genome.</title>
        <authorList>
            <person name="Ren Y."/>
            <person name="Zhang Z."/>
            <person name="Liu J."/>
            <person name="Staub J.E."/>
            <person name="Han Y."/>
            <person name="Cheng Z."/>
            <person name="Li X."/>
            <person name="Lu J."/>
            <person name="Miao H."/>
            <person name="Kang H."/>
            <person name="Xie B."/>
            <person name="Gu X."/>
            <person name="Wang X."/>
            <person name="Du Y."/>
            <person name="Jin W."/>
            <person name="Huang S."/>
        </authorList>
    </citation>
    <scope>NUCLEOTIDE SEQUENCE [LARGE SCALE GENOMIC DNA]</scope>
    <source>
        <strain evidence="3">cv. 9930</strain>
    </source>
</reference>
<dbReference type="EMBL" id="CM002922">
    <property type="protein sequence ID" value="KGN65365.1"/>
    <property type="molecule type" value="Genomic_DNA"/>
</dbReference>
<evidence type="ECO:0000313" key="3">
    <source>
        <dbReference type="Proteomes" id="UP000029981"/>
    </source>
</evidence>
<evidence type="ECO:0000313" key="2">
    <source>
        <dbReference type="EMBL" id="KGN65365.1"/>
    </source>
</evidence>
<proteinExistence type="predicted"/>
<accession>A0A0A0LTW4</accession>
<gene>
    <name evidence="2" type="ORF">Csa_1G384020</name>
</gene>
<feature type="compositionally biased region" description="Basic and acidic residues" evidence="1">
    <location>
        <begin position="56"/>
        <end position="124"/>
    </location>
</feature>
<reference evidence="2 3" key="1">
    <citation type="journal article" date="2009" name="Nat. Genet.">
        <title>The genome of the cucumber, Cucumis sativus L.</title>
        <authorList>
            <person name="Huang S."/>
            <person name="Li R."/>
            <person name="Zhang Z."/>
            <person name="Li L."/>
            <person name="Gu X."/>
            <person name="Fan W."/>
            <person name="Lucas W.J."/>
            <person name="Wang X."/>
            <person name="Xie B."/>
            <person name="Ni P."/>
            <person name="Ren Y."/>
            <person name="Zhu H."/>
            <person name="Li J."/>
            <person name="Lin K."/>
            <person name="Jin W."/>
            <person name="Fei Z."/>
            <person name="Li G."/>
            <person name="Staub J."/>
            <person name="Kilian A."/>
            <person name="van der Vossen E.A."/>
            <person name="Wu Y."/>
            <person name="Guo J."/>
            <person name="He J."/>
            <person name="Jia Z."/>
            <person name="Ren Y."/>
            <person name="Tian G."/>
            <person name="Lu Y."/>
            <person name="Ruan J."/>
            <person name="Qian W."/>
            <person name="Wang M."/>
            <person name="Huang Q."/>
            <person name="Li B."/>
            <person name="Xuan Z."/>
            <person name="Cao J."/>
            <person name="Asan"/>
            <person name="Wu Z."/>
            <person name="Zhang J."/>
            <person name="Cai Q."/>
            <person name="Bai Y."/>
            <person name="Zhao B."/>
            <person name="Han Y."/>
            <person name="Li Y."/>
            <person name="Li X."/>
            <person name="Wang S."/>
            <person name="Shi Q."/>
            <person name="Liu S."/>
            <person name="Cho W.K."/>
            <person name="Kim J.Y."/>
            <person name="Xu Y."/>
            <person name="Heller-Uszynska K."/>
            <person name="Miao H."/>
            <person name="Cheng Z."/>
            <person name="Zhang S."/>
            <person name="Wu J."/>
            <person name="Yang Y."/>
            <person name="Kang H."/>
            <person name="Li M."/>
            <person name="Liang H."/>
            <person name="Ren X."/>
            <person name="Shi Z."/>
            <person name="Wen M."/>
            <person name="Jian M."/>
            <person name="Yang H."/>
            <person name="Zhang G."/>
            <person name="Yang Z."/>
            <person name="Chen R."/>
            <person name="Liu S."/>
            <person name="Li J."/>
            <person name="Ma L."/>
            <person name="Liu H."/>
            <person name="Zhou Y."/>
            <person name="Zhao J."/>
            <person name="Fang X."/>
            <person name="Li G."/>
            <person name="Fang L."/>
            <person name="Li Y."/>
            <person name="Liu D."/>
            <person name="Zheng H."/>
            <person name="Zhang Y."/>
            <person name="Qin N."/>
            <person name="Li Z."/>
            <person name="Yang G."/>
            <person name="Yang S."/>
            <person name="Bolund L."/>
            <person name="Kristiansen K."/>
            <person name="Zheng H."/>
            <person name="Li S."/>
            <person name="Zhang X."/>
            <person name="Yang H."/>
            <person name="Wang J."/>
            <person name="Sun R."/>
            <person name="Zhang B."/>
            <person name="Jiang S."/>
            <person name="Wang J."/>
            <person name="Du Y."/>
            <person name="Li S."/>
        </authorList>
    </citation>
    <scope>NUCLEOTIDE SEQUENCE [LARGE SCALE GENOMIC DNA]</scope>
    <source>
        <strain evidence="3">cv. 9930</strain>
    </source>
</reference>
<sequence>MRSRKECKKQRLRAPPTCGINIVGRIPPSILVWYVKLYGAYGPCEEGVFQEIQLGGERRGEERRGEERRGEERRGEERRGEERRGEERRGEERRGEERRGEERRGEERRGEERRGEERRGEGFKESCYARANHVS</sequence>
<reference evidence="2 3" key="4">
    <citation type="journal article" date="2011" name="BMC Genomics">
        <title>RNA-Seq improves annotation of protein-coding genes in the cucumber genome.</title>
        <authorList>
            <person name="Li Z."/>
            <person name="Zhang Z."/>
            <person name="Yan P."/>
            <person name="Huang S."/>
            <person name="Fei Z."/>
            <person name="Lin K."/>
        </authorList>
    </citation>
    <scope>NUCLEOTIDE SEQUENCE [LARGE SCALE GENOMIC DNA]</scope>
    <source>
        <strain evidence="3">cv. 9930</strain>
    </source>
</reference>
<name>A0A0A0LTW4_CUCSA</name>
<dbReference type="AlphaFoldDB" id="A0A0A0LTW4"/>